<evidence type="ECO:0000313" key="1">
    <source>
        <dbReference type="EMBL" id="MCD7466140.1"/>
    </source>
</evidence>
<sequence>GRTRIGLDRHPIDTFLENYRKTSVRIQWVMQQVVVVIKPVRMFVSPGLKDFVSRLQPMNGKGDSLDGTKGHFFPPLSNFGGNFTLPRTHSTVQKDGIRGILQQFVARLATSHYGKLFDFFGFPL</sequence>
<keyword evidence="2" id="KW-1185">Reference proteome</keyword>
<dbReference type="EMBL" id="JACEIK010001113">
    <property type="protein sequence ID" value="MCD7466140.1"/>
    <property type="molecule type" value="Genomic_DNA"/>
</dbReference>
<feature type="non-terminal residue" evidence="1">
    <location>
        <position position="1"/>
    </location>
</feature>
<reference evidence="1 2" key="1">
    <citation type="journal article" date="2021" name="BMC Genomics">
        <title>Datura genome reveals duplications of psychoactive alkaloid biosynthetic genes and high mutation rate following tissue culture.</title>
        <authorList>
            <person name="Rajewski A."/>
            <person name="Carter-House D."/>
            <person name="Stajich J."/>
            <person name="Litt A."/>
        </authorList>
    </citation>
    <scope>NUCLEOTIDE SEQUENCE [LARGE SCALE GENOMIC DNA]</scope>
    <source>
        <strain evidence="1">AR-01</strain>
    </source>
</reference>
<name>A0ABS8T557_DATST</name>
<dbReference type="Proteomes" id="UP000823775">
    <property type="component" value="Unassembled WGS sequence"/>
</dbReference>
<protein>
    <submittedName>
        <fullName evidence="1">Uncharacterized protein</fullName>
    </submittedName>
</protein>
<evidence type="ECO:0000313" key="2">
    <source>
        <dbReference type="Proteomes" id="UP000823775"/>
    </source>
</evidence>
<proteinExistence type="predicted"/>
<comment type="caution">
    <text evidence="1">The sequence shown here is derived from an EMBL/GenBank/DDBJ whole genome shotgun (WGS) entry which is preliminary data.</text>
</comment>
<organism evidence="1 2">
    <name type="scientific">Datura stramonium</name>
    <name type="common">Jimsonweed</name>
    <name type="synonym">Common thornapple</name>
    <dbReference type="NCBI Taxonomy" id="4076"/>
    <lineage>
        <taxon>Eukaryota</taxon>
        <taxon>Viridiplantae</taxon>
        <taxon>Streptophyta</taxon>
        <taxon>Embryophyta</taxon>
        <taxon>Tracheophyta</taxon>
        <taxon>Spermatophyta</taxon>
        <taxon>Magnoliopsida</taxon>
        <taxon>eudicotyledons</taxon>
        <taxon>Gunneridae</taxon>
        <taxon>Pentapetalae</taxon>
        <taxon>asterids</taxon>
        <taxon>lamiids</taxon>
        <taxon>Solanales</taxon>
        <taxon>Solanaceae</taxon>
        <taxon>Solanoideae</taxon>
        <taxon>Datureae</taxon>
        <taxon>Datura</taxon>
    </lineage>
</organism>
<accession>A0ABS8T557</accession>
<gene>
    <name evidence="1" type="ORF">HAX54_002551</name>
</gene>